<evidence type="ECO:0000256" key="1">
    <source>
        <dbReference type="SAM" id="Coils"/>
    </source>
</evidence>
<dbReference type="Proteomes" id="UP001215280">
    <property type="component" value="Unassembled WGS sequence"/>
</dbReference>
<dbReference type="EMBL" id="JARJLG010000064">
    <property type="protein sequence ID" value="KAJ7755394.1"/>
    <property type="molecule type" value="Genomic_DNA"/>
</dbReference>
<keyword evidence="3" id="KW-1185">Reference proteome</keyword>
<feature type="coiled-coil region" evidence="1">
    <location>
        <begin position="68"/>
        <end position="102"/>
    </location>
</feature>
<sequence length="232" mass="25905">MRRIALEGPLHKGTGARWGADILESGIPISVSQNELEYETAVLTDDTQRRIDCYVYHSRDSTAVLNANANALSEMVRLRHDLAKVQRRLRTLEEEKNARDRVNEHEDLKRRLRPLNLLNFSDIRQARWDRADAVASAQLGGYPAPAHTPCSRAVENTWSLPVVASYHALLTILQTKKAAAGVDRNPTTHQTPSRTALSCFLDELLLDVDSSLREAIANGQHVVSGLILPLFQ</sequence>
<comment type="caution">
    <text evidence="2">The sequence shown here is derived from an EMBL/GenBank/DDBJ whole genome shotgun (WGS) entry which is preliminary data.</text>
</comment>
<reference evidence="2" key="1">
    <citation type="submission" date="2023-03" db="EMBL/GenBank/DDBJ databases">
        <title>Massive genome expansion in bonnet fungi (Mycena s.s.) driven by repeated elements and novel gene families across ecological guilds.</title>
        <authorList>
            <consortium name="Lawrence Berkeley National Laboratory"/>
            <person name="Harder C.B."/>
            <person name="Miyauchi S."/>
            <person name="Viragh M."/>
            <person name="Kuo A."/>
            <person name="Thoen E."/>
            <person name="Andreopoulos B."/>
            <person name="Lu D."/>
            <person name="Skrede I."/>
            <person name="Drula E."/>
            <person name="Henrissat B."/>
            <person name="Morin E."/>
            <person name="Kohler A."/>
            <person name="Barry K."/>
            <person name="LaButti K."/>
            <person name="Morin E."/>
            <person name="Salamov A."/>
            <person name="Lipzen A."/>
            <person name="Mereny Z."/>
            <person name="Hegedus B."/>
            <person name="Baldrian P."/>
            <person name="Stursova M."/>
            <person name="Weitz H."/>
            <person name="Taylor A."/>
            <person name="Grigoriev I.V."/>
            <person name="Nagy L.G."/>
            <person name="Martin F."/>
            <person name="Kauserud H."/>
        </authorList>
    </citation>
    <scope>NUCLEOTIDE SEQUENCE</scope>
    <source>
        <strain evidence="2">CBHHK188m</strain>
    </source>
</reference>
<organism evidence="2 3">
    <name type="scientific">Mycena maculata</name>
    <dbReference type="NCBI Taxonomy" id="230809"/>
    <lineage>
        <taxon>Eukaryota</taxon>
        <taxon>Fungi</taxon>
        <taxon>Dikarya</taxon>
        <taxon>Basidiomycota</taxon>
        <taxon>Agaricomycotina</taxon>
        <taxon>Agaricomycetes</taxon>
        <taxon>Agaricomycetidae</taxon>
        <taxon>Agaricales</taxon>
        <taxon>Marasmiineae</taxon>
        <taxon>Mycenaceae</taxon>
        <taxon>Mycena</taxon>
    </lineage>
</organism>
<gene>
    <name evidence="2" type="ORF">DFH07DRAFT_773499</name>
</gene>
<keyword evidence="1" id="KW-0175">Coiled coil</keyword>
<accession>A0AAD7J389</accession>
<name>A0AAD7J389_9AGAR</name>
<dbReference type="AlphaFoldDB" id="A0AAD7J389"/>
<evidence type="ECO:0000313" key="3">
    <source>
        <dbReference type="Proteomes" id="UP001215280"/>
    </source>
</evidence>
<protein>
    <submittedName>
        <fullName evidence="2">Uncharacterized protein</fullName>
    </submittedName>
</protein>
<evidence type="ECO:0000313" key="2">
    <source>
        <dbReference type="EMBL" id="KAJ7755394.1"/>
    </source>
</evidence>
<proteinExistence type="predicted"/>